<name>A0A0U5GD20_ASPCI</name>
<accession>A0A0U5GD20</accession>
<sequence length="125" mass="14768">MPTQGMTKEEKRLTLALRRWYISATTTTIDNSGSALDRENAEKLLGWVRLAVEILEEILERQGGYKKRGECHLRRKDYDKDKRTYDLLIPHVAPFLSIEFGRERDMERYMEAGDALWCYFNGYQE</sequence>
<protein>
    <submittedName>
        <fullName evidence="1">Uncharacterized protein</fullName>
    </submittedName>
</protein>
<dbReference type="AlphaFoldDB" id="A0A0U5GD20"/>
<evidence type="ECO:0000313" key="1">
    <source>
        <dbReference type="EMBL" id="CEL09691.1"/>
    </source>
</evidence>
<gene>
    <name evidence="1" type="ORF">ASPCAL12824</name>
</gene>
<organism evidence="1 2">
    <name type="scientific">Aspergillus calidoustus</name>
    <dbReference type="NCBI Taxonomy" id="454130"/>
    <lineage>
        <taxon>Eukaryota</taxon>
        <taxon>Fungi</taxon>
        <taxon>Dikarya</taxon>
        <taxon>Ascomycota</taxon>
        <taxon>Pezizomycotina</taxon>
        <taxon>Eurotiomycetes</taxon>
        <taxon>Eurotiomycetidae</taxon>
        <taxon>Eurotiales</taxon>
        <taxon>Aspergillaceae</taxon>
        <taxon>Aspergillus</taxon>
        <taxon>Aspergillus subgen. Nidulantes</taxon>
    </lineage>
</organism>
<keyword evidence="2" id="KW-1185">Reference proteome</keyword>
<dbReference type="Proteomes" id="UP000054771">
    <property type="component" value="Unassembled WGS sequence"/>
</dbReference>
<reference evidence="2" key="1">
    <citation type="journal article" date="2016" name="Genome Announc.">
        <title>Draft genome sequences of fungus Aspergillus calidoustus.</title>
        <authorList>
            <person name="Horn F."/>
            <person name="Linde J."/>
            <person name="Mattern D.J."/>
            <person name="Walther G."/>
            <person name="Guthke R."/>
            <person name="Scherlach K."/>
            <person name="Martin K."/>
            <person name="Brakhage A.A."/>
            <person name="Petzke L."/>
            <person name="Valiante V."/>
        </authorList>
    </citation>
    <scope>NUCLEOTIDE SEQUENCE [LARGE SCALE GENOMIC DNA]</scope>
    <source>
        <strain evidence="2">SF006504</strain>
    </source>
</reference>
<evidence type="ECO:0000313" key="2">
    <source>
        <dbReference type="Proteomes" id="UP000054771"/>
    </source>
</evidence>
<dbReference type="EMBL" id="CDMC01000015">
    <property type="protein sequence ID" value="CEL09691.1"/>
    <property type="molecule type" value="Genomic_DNA"/>
</dbReference>
<proteinExistence type="predicted"/>